<dbReference type="STRING" id="357750.A0A2S6CGB6"/>
<evidence type="ECO:0000256" key="8">
    <source>
        <dbReference type="SAM" id="MobiDB-lite"/>
    </source>
</evidence>
<feature type="region of interest" description="Disordered" evidence="8">
    <location>
        <begin position="619"/>
        <end position="653"/>
    </location>
</feature>
<dbReference type="Pfam" id="PF04082">
    <property type="entry name" value="Fungal_trans"/>
    <property type="match status" value="1"/>
</dbReference>
<feature type="domain" description="Zn(2)-C6 fungal-type" evidence="9">
    <location>
        <begin position="34"/>
        <end position="65"/>
    </location>
</feature>
<evidence type="ECO:0000313" key="11">
    <source>
        <dbReference type="Proteomes" id="UP000237631"/>
    </source>
</evidence>
<evidence type="ECO:0000256" key="3">
    <source>
        <dbReference type="ARBA" id="ARBA00022833"/>
    </source>
</evidence>
<comment type="subcellular location">
    <subcellularLocation>
        <location evidence="1">Nucleus</location>
    </subcellularLocation>
</comment>
<dbReference type="GO" id="GO:0006351">
    <property type="term" value="P:DNA-templated transcription"/>
    <property type="evidence" value="ECO:0007669"/>
    <property type="project" value="InterPro"/>
</dbReference>
<dbReference type="SMART" id="SM00906">
    <property type="entry name" value="Fungal_trans"/>
    <property type="match status" value="1"/>
</dbReference>
<sequence length="743" mass="82190">MPPRPIRPKNEPLSSESSDIGDGKGGKRKAVSSACIPCRKRKSKCDGNAPACSTCIAVYRTECSYDADSDHRRKGALKRDIQSLQQQNDALDVIVASLRSLPENDALALLHNLRSDTNPNVLADSLRSSVRLPHSYAQQTLEADFAQQITTPTSATSTIPPSLSRDNSGDQSYQGSVSSIPEQSGQWLRIPHDAEFIEHLMSLYQCWIHPFYTFLWWDHFTHDMSRGRNDYCSALLVNAVLAFACHYSDRAMARTDPSNPATAGDHFYAEAKRLLDSNETSTLTTVQALGIMSLRETSAGRDSDGYRLAGRCVRMALELGLHLSVIKDGMREREAEVRNVTFWAVFNLETTCSVAFGRLSQLPRSAADIDTPAANVRSETMTWRPYEDTNLPLSASAEQPARTMLFKEQLSRLSELASDMVNTFYAPRERFTSRKLAATYAQYQAWYQNLPDCFRLENTSLPHVLVLHMYYYGCILHLFRPYIRLDLRAANLYPRDTCTFCANEISALMNALRAMYGLRRVTLAVTSLLLSASTIHLLNLPSEQAANHLSQALHDLESMSVNHKFAGRAAEIILALSSKWNIALPEAAAAIAVYRMGSGTASPPPSSFFAASIPRELSGGSQCTRSGDSASIAHSATPHRESPFLPPQQHRPTSVPFFYSDPTTPLDERTAQAAFWTPFPTQVMPLAQQDLGPGEYSGSGGQQAHNWAMYGATGGSQTVIDNRHHSDPGQDHHMGDMDAWSWG</sequence>
<evidence type="ECO:0000259" key="9">
    <source>
        <dbReference type="PROSITE" id="PS50048"/>
    </source>
</evidence>
<dbReference type="InterPro" id="IPR051615">
    <property type="entry name" value="Transcr_Regulatory_Elem"/>
</dbReference>
<comment type="caution">
    <text evidence="10">The sequence shown here is derived from an EMBL/GenBank/DDBJ whole genome shotgun (WGS) entry which is preliminary data.</text>
</comment>
<feature type="compositionally biased region" description="Polar residues" evidence="8">
    <location>
        <begin position="619"/>
        <end position="634"/>
    </location>
</feature>
<dbReference type="CDD" id="cd00067">
    <property type="entry name" value="GAL4"/>
    <property type="match status" value="1"/>
</dbReference>
<dbReference type="GO" id="GO:0008270">
    <property type="term" value="F:zinc ion binding"/>
    <property type="evidence" value="ECO:0007669"/>
    <property type="project" value="InterPro"/>
</dbReference>
<reference evidence="11" key="1">
    <citation type="journal article" date="2017" name="bioRxiv">
        <title>Conservation of a gene cluster reveals novel cercosporin biosynthetic mechanisms and extends production to the genus Colletotrichum.</title>
        <authorList>
            <person name="de Jonge R."/>
            <person name="Ebert M.K."/>
            <person name="Huitt-Roehl C.R."/>
            <person name="Pal P."/>
            <person name="Suttle J.C."/>
            <person name="Spanner R.E."/>
            <person name="Neubauer J.D."/>
            <person name="Jurick W.M.II."/>
            <person name="Stott K.A."/>
            <person name="Secor G.A."/>
            <person name="Thomma B.P.H.J."/>
            <person name="Van de Peer Y."/>
            <person name="Townsend C.A."/>
            <person name="Bolton M.D."/>
        </authorList>
    </citation>
    <scope>NUCLEOTIDE SEQUENCE [LARGE SCALE GENOMIC DNA]</scope>
    <source>
        <strain evidence="11">CBS538.71</strain>
    </source>
</reference>
<keyword evidence="7" id="KW-0539">Nucleus</keyword>
<dbReference type="GO" id="GO:0000981">
    <property type="term" value="F:DNA-binding transcription factor activity, RNA polymerase II-specific"/>
    <property type="evidence" value="ECO:0007669"/>
    <property type="project" value="InterPro"/>
</dbReference>
<dbReference type="InterPro" id="IPR036864">
    <property type="entry name" value="Zn2-C6_fun-type_DNA-bd_sf"/>
</dbReference>
<evidence type="ECO:0000313" key="10">
    <source>
        <dbReference type="EMBL" id="PPJ58780.1"/>
    </source>
</evidence>
<feature type="compositionally biased region" description="Low complexity" evidence="8">
    <location>
        <begin position="151"/>
        <end position="162"/>
    </location>
</feature>
<gene>
    <name evidence="10" type="ORF">CBER1_08226</name>
</gene>
<dbReference type="Pfam" id="PF00172">
    <property type="entry name" value="Zn_clus"/>
    <property type="match status" value="1"/>
</dbReference>
<dbReference type="PANTHER" id="PTHR31313">
    <property type="entry name" value="TY1 ENHANCER ACTIVATOR"/>
    <property type="match status" value="1"/>
</dbReference>
<evidence type="ECO:0000256" key="2">
    <source>
        <dbReference type="ARBA" id="ARBA00022723"/>
    </source>
</evidence>
<dbReference type="SMART" id="SM00066">
    <property type="entry name" value="GAL4"/>
    <property type="match status" value="1"/>
</dbReference>
<feature type="region of interest" description="Disordered" evidence="8">
    <location>
        <begin position="1"/>
        <end position="29"/>
    </location>
</feature>
<dbReference type="InterPro" id="IPR001138">
    <property type="entry name" value="Zn2Cys6_DnaBD"/>
</dbReference>
<keyword evidence="4" id="KW-0805">Transcription regulation</keyword>
<feature type="compositionally biased region" description="Basic and acidic residues" evidence="8">
    <location>
        <begin position="721"/>
        <end position="736"/>
    </location>
</feature>
<dbReference type="Gene3D" id="4.10.240.10">
    <property type="entry name" value="Zn(2)-C6 fungal-type DNA-binding domain"/>
    <property type="match status" value="1"/>
</dbReference>
<dbReference type="PANTHER" id="PTHR31313:SF4">
    <property type="entry name" value="CONIDIAL DEVELOPMENT PROTEIN FLUFFY"/>
    <property type="match status" value="1"/>
</dbReference>
<dbReference type="AlphaFoldDB" id="A0A2S6CGB6"/>
<evidence type="ECO:0000256" key="5">
    <source>
        <dbReference type="ARBA" id="ARBA00023125"/>
    </source>
</evidence>
<keyword evidence="2" id="KW-0479">Metal-binding</keyword>
<dbReference type="EMBL" id="PNEN01000446">
    <property type="protein sequence ID" value="PPJ58780.1"/>
    <property type="molecule type" value="Genomic_DNA"/>
</dbReference>
<protein>
    <recommendedName>
        <fullName evidence="9">Zn(2)-C6 fungal-type domain-containing protein</fullName>
    </recommendedName>
</protein>
<dbReference type="InterPro" id="IPR007219">
    <property type="entry name" value="XnlR_reg_dom"/>
</dbReference>
<dbReference type="SUPFAM" id="SSF57701">
    <property type="entry name" value="Zn2/Cys6 DNA-binding domain"/>
    <property type="match status" value="1"/>
</dbReference>
<accession>A0A2S6CGB6</accession>
<keyword evidence="3" id="KW-0862">Zinc</keyword>
<dbReference type="PROSITE" id="PS00463">
    <property type="entry name" value="ZN2_CY6_FUNGAL_1"/>
    <property type="match status" value="1"/>
</dbReference>
<keyword evidence="6" id="KW-0804">Transcription</keyword>
<dbReference type="CDD" id="cd12148">
    <property type="entry name" value="fungal_TF_MHR"/>
    <property type="match status" value="1"/>
</dbReference>
<dbReference type="PROSITE" id="PS50048">
    <property type="entry name" value="ZN2_CY6_FUNGAL_2"/>
    <property type="match status" value="1"/>
</dbReference>
<organism evidence="10 11">
    <name type="scientific">Cercospora berteroae</name>
    <dbReference type="NCBI Taxonomy" id="357750"/>
    <lineage>
        <taxon>Eukaryota</taxon>
        <taxon>Fungi</taxon>
        <taxon>Dikarya</taxon>
        <taxon>Ascomycota</taxon>
        <taxon>Pezizomycotina</taxon>
        <taxon>Dothideomycetes</taxon>
        <taxon>Dothideomycetidae</taxon>
        <taxon>Mycosphaerellales</taxon>
        <taxon>Mycosphaerellaceae</taxon>
        <taxon>Cercospora</taxon>
    </lineage>
</organism>
<feature type="compositionally biased region" description="Polar residues" evidence="8">
    <location>
        <begin position="164"/>
        <end position="179"/>
    </location>
</feature>
<dbReference type="Proteomes" id="UP000237631">
    <property type="component" value="Unassembled WGS sequence"/>
</dbReference>
<dbReference type="GO" id="GO:0003677">
    <property type="term" value="F:DNA binding"/>
    <property type="evidence" value="ECO:0007669"/>
    <property type="project" value="UniProtKB-KW"/>
</dbReference>
<evidence type="ECO:0000256" key="7">
    <source>
        <dbReference type="ARBA" id="ARBA00023242"/>
    </source>
</evidence>
<evidence type="ECO:0000256" key="1">
    <source>
        <dbReference type="ARBA" id="ARBA00004123"/>
    </source>
</evidence>
<feature type="region of interest" description="Disordered" evidence="8">
    <location>
        <begin position="721"/>
        <end position="743"/>
    </location>
</feature>
<keyword evidence="11" id="KW-1185">Reference proteome</keyword>
<evidence type="ECO:0000256" key="6">
    <source>
        <dbReference type="ARBA" id="ARBA00023163"/>
    </source>
</evidence>
<dbReference type="GO" id="GO:0005634">
    <property type="term" value="C:nucleus"/>
    <property type="evidence" value="ECO:0007669"/>
    <property type="project" value="UniProtKB-SubCell"/>
</dbReference>
<name>A0A2S6CGB6_9PEZI</name>
<feature type="region of interest" description="Disordered" evidence="8">
    <location>
        <begin position="151"/>
        <end position="179"/>
    </location>
</feature>
<keyword evidence="5" id="KW-0238">DNA-binding</keyword>
<dbReference type="OrthoDB" id="2162761at2759"/>
<evidence type="ECO:0000256" key="4">
    <source>
        <dbReference type="ARBA" id="ARBA00023015"/>
    </source>
</evidence>
<proteinExistence type="predicted"/>